<feature type="non-terminal residue" evidence="1">
    <location>
        <position position="99"/>
    </location>
</feature>
<protein>
    <submittedName>
        <fullName evidence="1">Uncharacterized protein</fullName>
    </submittedName>
</protein>
<feature type="non-terminal residue" evidence="1">
    <location>
        <position position="1"/>
    </location>
</feature>
<organism evidence="1 2">
    <name type="scientific">Vararia minispora EC-137</name>
    <dbReference type="NCBI Taxonomy" id="1314806"/>
    <lineage>
        <taxon>Eukaryota</taxon>
        <taxon>Fungi</taxon>
        <taxon>Dikarya</taxon>
        <taxon>Basidiomycota</taxon>
        <taxon>Agaricomycotina</taxon>
        <taxon>Agaricomycetes</taxon>
        <taxon>Russulales</taxon>
        <taxon>Lachnocladiaceae</taxon>
        <taxon>Vararia</taxon>
    </lineage>
</organism>
<dbReference type="Proteomes" id="UP000814128">
    <property type="component" value="Unassembled WGS sequence"/>
</dbReference>
<accession>A0ACB8QYC8</accession>
<dbReference type="EMBL" id="MU273468">
    <property type="protein sequence ID" value="KAI0036820.1"/>
    <property type="molecule type" value="Genomic_DNA"/>
</dbReference>
<comment type="caution">
    <text evidence="1">The sequence shown here is derived from an EMBL/GenBank/DDBJ whole genome shotgun (WGS) entry which is preliminary data.</text>
</comment>
<gene>
    <name evidence="1" type="ORF">K488DRAFT_28159</name>
</gene>
<evidence type="ECO:0000313" key="1">
    <source>
        <dbReference type="EMBL" id="KAI0036820.1"/>
    </source>
</evidence>
<evidence type="ECO:0000313" key="2">
    <source>
        <dbReference type="Proteomes" id="UP000814128"/>
    </source>
</evidence>
<name>A0ACB8QYC8_9AGAM</name>
<reference evidence="1" key="2">
    <citation type="journal article" date="2022" name="New Phytol.">
        <title>Evolutionary transition to the ectomycorrhizal habit in the genomes of a hyperdiverse lineage of mushroom-forming fungi.</title>
        <authorList>
            <person name="Looney B."/>
            <person name="Miyauchi S."/>
            <person name="Morin E."/>
            <person name="Drula E."/>
            <person name="Courty P.E."/>
            <person name="Kohler A."/>
            <person name="Kuo A."/>
            <person name="LaButti K."/>
            <person name="Pangilinan J."/>
            <person name="Lipzen A."/>
            <person name="Riley R."/>
            <person name="Andreopoulos W."/>
            <person name="He G."/>
            <person name="Johnson J."/>
            <person name="Nolan M."/>
            <person name="Tritt A."/>
            <person name="Barry K.W."/>
            <person name="Grigoriev I.V."/>
            <person name="Nagy L.G."/>
            <person name="Hibbett D."/>
            <person name="Henrissat B."/>
            <person name="Matheny P.B."/>
            <person name="Labbe J."/>
            <person name="Martin F.M."/>
        </authorList>
    </citation>
    <scope>NUCLEOTIDE SEQUENCE</scope>
    <source>
        <strain evidence="1">EC-137</strain>
    </source>
</reference>
<proteinExistence type="predicted"/>
<sequence>FTPRYAQPFTLTEAIALDTTVITDEIARLQNSLKHLEETQELLRQHISEIAECDMDVEAAARENEETMFVRPVGSQKERIAMLKLALIEKGVILPSSHY</sequence>
<reference evidence="1" key="1">
    <citation type="submission" date="2021-02" db="EMBL/GenBank/DDBJ databases">
        <authorList>
            <consortium name="DOE Joint Genome Institute"/>
            <person name="Ahrendt S."/>
            <person name="Looney B.P."/>
            <person name="Miyauchi S."/>
            <person name="Morin E."/>
            <person name="Drula E."/>
            <person name="Courty P.E."/>
            <person name="Chicoki N."/>
            <person name="Fauchery L."/>
            <person name="Kohler A."/>
            <person name="Kuo A."/>
            <person name="Labutti K."/>
            <person name="Pangilinan J."/>
            <person name="Lipzen A."/>
            <person name="Riley R."/>
            <person name="Andreopoulos W."/>
            <person name="He G."/>
            <person name="Johnson J."/>
            <person name="Barry K.W."/>
            <person name="Grigoriev I.V."/>
            <person name="Nagy L."/>
            <person name="Hibbett D."/>
            <person name="Henrissat B."/>
            <person name="Matheny P.B."/>
            <person name="Labbe J."/>
            <person name="Martin F."/>
        </authorList>
    </citation>
    <scope>NUCLEOTIDE SEQUENCE</scope>
    <source>
        <strain evidence="1">EC-137</strain>
    </source>
</reference>
<keyword evidence="2" id="KW-1185">Reference proteome</keyword>